<proteinExistence type="predicted"/>
<name>A0ABC8K3A3_ERUVS</name>
<gene>
    <name evidence="1" type="ORF">ERUC_LOCUS18583</name>
</gene>
<dbReference type="EMBL" id="CAKOAT010174377">
    <property type="protein sequence ID" value="CAH8352327.1"/>
    <property type="molecule type" value="Genomic_DNA"/>
</dbReference>
<accession>A0ABC8K3A3</accession>
<organism evidence="1 2">
    <name type="scientific">Eruca vesicaria subsp. sativa</name>
    <name type="common">Garden rocket</name>
    <name type="synonym">Eruca sativa</name>
    <dbReference type="NCBI Taxonomy" id="29727"/>
    <lineage>
        <taxon>Eukaryota</taxon>
        <taxon>Viridiplantae</taxon>
        <taxon>Streptophyta</taxon>
        <taxon>Embryophyta</taxon>
        <taxon>Tracheophyta</taxon>
        <taxon>Spermatophyta</taxon>
        <taxon>Magnoliopsida</taxon>
        <taxon>eudicotyledons</taxon>
        <taxon>Gunneridae</taxon>
        <taxon>Pentapetalae</taxon>
        <taxon>rosids</taxon>
        <taxon>malvids</taxon>
        <taxon>Brassicales</taxon>
        <taxon>Brassicaceae</taxon>
        <taxon>Brassiceae</taxon>
        <taxon>Eruca</taxon>
    </lineage>
</organism>
<protein>
    <submittedName>
        <fullName evidence="1">Uncharacterized protein</fullName>
    </submittedName>
</protein>
<sequence>MAGNKDLKMKAPKKEYEGETLKEAYERDMFETMQRYWAMLLMFRDQNKSIEARHQEELNKVHIAAKLEFLEECEGLFSMYHEKKKTEFELVLVESKLEDVKVPTIDWFKLGEPMMYE</sequence>
<evidence type="ECO:0000313" key="1">
    <source>
        <dbReference type="EMBL" id="CAH8352327.1"/>
    </source>
</evidence>
<dbReference type="AlphaFoldDB" id="A0ABC8K3A3"/>
<keyword evidence="2" id="KW-1185">Reference proteome</keyword>
<evidence type="ECO:0000313" key="2">
    <source>
        <dbReference type="Proteomes" id="UP001642260"/>
    </source>
</evidence>
<comment type="caution">
    <text evidence="1">The sequence shown here is derived from an EMBL/GenBank/DDBJ whole genome shotgun (WGS) entry which is preliminary data.</text>
</comment>
<reference evidence="1 2" key="1">
    <citation type="submission" date="2022-03" db="EMBL/GenBank/DDBJ databases">
        <authorList>
            <person name="Macdonald S."/>
            <person name="Ahmed S."/>
            <person name="Newling K."/>
        </authorList>
    </citation>
    <scope>NUCLEOTIDE SEQUENCE [LARGE SCALE GENOMIC DNA]</scope>
</reference>
<dbReference type="Proteomes" id="UP001642260">
    <property type="component" value="Unassembled WGS sequence"/>
</dbReference>